<evidence type="ECO:0000256" key="1">
    <source>
        <dbReference type="ARBA" id="ARBA00004141"/>
    </source>
</evidence>
<sequence length="356" mass="39646">MNDKKGKKEDMKMKKATNRFLNVQLAPVPKRGVVLCFKESSSHHMPPSDLILLNLSLANLLISLFRTVPIFISDLGLEVYLETNWCRVFMLLWVWWRSVGCWTTLALSIFHYTTLRRKHVAVGALAHQKDRRRVILAMGLIWGGNLVFSLPAAIYSEHVNGNVSSEIMVISCNTRPLLGCMWEFPSKKEGTAFASTSLALNEVLPMLLMVITNLATLRALAKHIRMVTASVENGAAHVHMERKAGHVIMTLVVLFIVSWVLQVAAVTYYNYNGGVHAEGLLTVSQFSASVFVGFSPMVLALGHGKLRKRIGVMAQGLGVWAGCRTTKSEDNNKKKKTLESSTVSYKQDTQTKKVTM</sequence>
<keyword evidence="8" id="KW-0807">Transducer</keyword>
<feature type="transmembrane region" description="Helical" evidence="9">
    <location>
        <begin position="283"/>
        <end position="301"/>
    </location>
</feature>
<dbReference type="CDD" id="cd00637">
    <property type="entry name" value="7tm_classA_rhodopsin-like"/>
    <property type="match status" value="1"/>
</dbReference>
<dbReference type="PROSITE" id="PS50262">
    <property type="entry name" value="G_PROTEIN_RECEP_F1_2"/>
    <property type="match status" value="1"/>
</dbReference>
<evidence type="ECO:0000256" key="7">
    <source>
        <dbReference type="ARBA" id="ARBA00023170"/>
    </source>
</evidence>
<name>A0AAE0Q2N4_9TELE</name>
<dbReference type="PANTHER" id="PTHR11394:SF72">
    <property type="entry name" value="OLFACTORY RECEPTOR CLASS A-LIKE PROTEIN 4"/>
    <property type="match status" value="1"/>
</dbReference>
<feature type="transmembrane region" description="Helical" evidence="9">
    <location>
        <begin position="203"/>
        <end position="221"/>
    </location>
</feature>
<keyword evidence="3 9" id="KW-0812">Transmembrane</keyword>
<dbReference type="AlphaFoldDB" id="A0AAE0Q2N4"/>
<evidence type="ECO:0000256" key="6">
    <source>
        <dbReference type="ARBA" id="ARBA00023136"/>
    </source>
</evidence>
<gene>
    <name evidence="11" type="ORF">QTP70_013406</name>
</gene>
<accession>A0AAE0Q2N4</accession>
<feature type="domain" description="G-protein coupled receptors family 1 profile" evidence="10">
    <location>
        <begin position="29"/>
        <end position="299"/>
    </location>
</feature>
<protein>
    <recommendedName>
        <fullName evidence="10">G-protein coupled receptors family 1 profile domain-containing protein</fullName>
    </recommendedName>
</protein>
<keyword evidence="5" id="KW-0297">G-protein coupled receptor</keyword>
<dbReference type="PANTHER" id="PTHR11394">
    <property type="entry name" value="TASTE RECEPTOR TYPE 2"/>
    <property type="match status" value="1"/>
</dbReference>
<evidence type="ECO:0000313" key="11">
    <source>
        <dbReference type="EMBL" id="KAK3512467.1"/>
    </source>
</evidence>
<reference evidence="11" key="1">
    <citation type="submission" date="2023-06" db="EMBL/GenBank/DDBJ databases">
        <title>Male Hemibagrus guttatus genome.</title>
        <authorList>
            <person name="Bian C."/>
        </authorList>
    </citation>
    <scope>NUCLEOTIDE SEQUENCE</scope>
    <source>
        <strain evidence="11">Male_cb2023</strain>
        <tissue evidence="11">Muscle</tissue>
    </source>
</reference>
<comment type="subcellular location">
    <subcellularLocation>
        <location evidence="1">Membrane</location>
        <topology evidence="1">Multi-pass membrane protein</topology>
    </subcellularLocation>
</comment>
<feature type="transmembrane region" description="Helical" evidence="9">
    <location>
        <begin position="92"/>
        <end position="113"/>
    </location>
</feature>
<keyword evidence="12" id="KW-1185">Reference proteome</keyword>
<evidence type="ECO:0000256" key="5">
    <source>
        <dbReference type="ARBA" id="ARBA00023040"/>
    </source>
</evidence>
<evidence type="ECO:0000256" key="4">
    <source>
        <dbReference type="ARBA" id="ARBA00022989"/>
    </source>
</evidence>
<dbReference type="EMBL" id="JAUCMX010000023">
    <property type="protein sequence ID" value="KAK3512467.1"/>
    <property type="molecule type" value="Genomic_DNA"/>
</dbReference>
<evidence type="ECO:0000256" key="8">
    <source>
        <dbReference type="ARBA" id="ARBA00023224"/>
    </source>
</evidence>
<feature type="transmembrane region" description="Helical" evidence="9">
    <location>
        <begin position="134"/>
        <end position="155"/>
    </location>
</feature>
<dbReference type="InterPro" id="IPR017452">
    <property type="entry name" value="GPCR_Rhodpsn_7TM"/>
</dbReference>
<dbReference type="GO" id="GO:0004930">
    <property type="term" value="F:G protein-coupled receptor activity"/>
    <property type="evidence" value="ECO:0007669"/>
    <property type="project" value="UniProtKB-KW"/>
</dbReference>
<comment type="caution">
    <text evidence="11">The sequence shown here is derived from an EMBL/GenBank/DDBJ whole genome shotgun (WGS) entry which is preliminary data.</text>
</comment>
<feature type="transmembrane region" description="Helical" evidence="9">
    <location>
        <begin position="50"/>
        <end position="72"/>
    </location>
</feature>
<evidence type="ECO:0000256" key="2">
    <source>
        <dbReference type="ARBA" id="ARBA00022606"/>
    </source>
</evidence>
<keyword evidence="2" id="KW-0716">Sensory transduction</keyword>
<dbReference type="Pfam" id="PF00001">
    <property type="entry name" value="7tm_1"/>
    <property type="match status" value="1"/>
</dbReference>
<keyword evidence="6 9" id="KW-0472">Membrane</keyword>
<dbReference type="SUPFAM" id="SSF81321">
    <property type="entry name" value="Family A G protein-coupled receptor-like"/>
    <property type="match status" value="1"/>
</dbReference>
<evidence type="ECO:0000256" key="3">
    <source>
        <dbReference type="ARBA" id="ARBA00022692"/>
    </source>
</evidence>
<proteinExistence type="predicted"/>
<evidence type="ECO:0000259" key="10">
    <source>
        <dbReference type="PROSITE" id="PS50262"/>
    </source>
</evidence>
<evidence type="ECO:0000256" key="9">
    <source>
        <dbReference type="SAM" id="Phobius"/>
    </source>
</evidence>
<dbReference type="InterPro" id="IPR000276">
    <property type="entry name" value="GPCR_Rhodpsn"/>
</dbReference>
<feature type="transmembrane region" description="Helical" evidence="9">
    <location>
        <begin position="247"/>
        <end position="271"/>
    </location>
</feature>
<organism evidence="11 12">
    <name type="scientific">Hemibagrus guttatus</name>
    <dbReference type="NCBI Taxonomy" id="175788"/>
    <lineage>
        <taxon>Eukaryota</taxon>
        <taxon>Metazoa</taxon>
        <taxon>Chordata</taxon>
        <taxon>Craniata</taxon>
        <taxon>Vertebrata</taxon>
        <taxon>Euteleostomi</taxon>
        <taxon>Actinopterygii</taxon>
        <taxon>Neopterygii</taxon>
        <taxon>Teleostei</taxon>
        <taxon>Ostariophysi</taxon>
        <taxon>Siluriformes</taxon>
        <taxon>Bagridae</taxon>
        <taxon>Hemibagrus</taxon>
    </lineage>
</organism>
<evidence type="ECO:0000313" key="12">
    <source>
        <dbReference type="Proteomes" id="UP001274896"/>
    </source>
</evidence>
<dbReference type="Proteomes" id="UP001274896">
    <property type="component" value="Unassembled WGS sequence"/>
</dbReference>
<keyword evidence="7" id="KW-0675">Receptor</keyword>
<dbReference type="GO" id="GO:0016020">
    <property type="term" value="C:membrane"/>
    <property type="evidence" value="ECO:0007669"/>
    <property type="project" value="UniProtKB-SubCell"/>
</dbReference>
<keyword evidence="4 9" id="KW-1133">Transmembrane helix</keyword>
<dbReference type="Gene3D" id="1.20.1070.10">
    <property type="entry name" value="Rhodopsin 7-helix transmembrane proteins"/>
    <property type="match status" value="1"/>
</dbReference>